<dbReference type="GO" id="GO:0006672">
    <property type="term" value="P:ceramide metabolic process"/>
    <property type="evidence" value="ECO:0007669"/>
    <property type="project" value="InterPro"/>
</dbReference>
<protein>
    <submittedName>
        <fullName evidence="7">Uncharacterized protein</fullName>
    </submittedName>
</protein>
<comment type="caution">
    <text evidence="7">The sequence shown here is derived from an EMBL/GenBank/DDBJ whole genome shotgun (WGS) entry which is preliminary data.</text>
</comment>
<evidence type="ECO:0000256" key="4">
    <source>
        <dbReference type="ARBA" id="ARBA00022989"/>
    </source>
</evidence>
<sequence length="70" mass="8160">MAHIGLQITPRRSYQKIFIIGYIVLFSAATVCWLSDQFLCEYVKDYQMHAWWHLLTALAIASAFLVLLIR</sequence>
<accession>X0WC52</accession>
<comment type="subcellular location">
    <subcellularLocation>
        <location evidence="1">Membrane</location>
        <topology evidence="1">Multi-pass membrane protein</topology>
    </subcellularLocation>
</comment>
<evidence type="ECO:0000256" key="3">
    <source>
        <dbReference type="ARBA" id="ARBA00022801"/>
    </source>
</evidence>
<dbReference type="Pfam" id="PF05875">
    <property type="entry name" value="Ceramidase"/>
    <property type="match status" value="1"/>
</dbReference>
<evidence type="ECO:0000256" key="5">
    <source>
        <dbReference type="ARBA" id="ARBA00023136"/>
    </source>
</evidence>
<dbReference type="InterPro" id="IPR008901">
    <property type="entry name" value="ACER"/>
</dbReference>
<reference evidence="7" key="1">
    <citation type="journal article" date="2014" name="Front. Microbiol.">
        <title>High frequency of phylogenetically diverse reductive dehalogenase-homologous genes in deep subseafloor sedimentary metagenomes.</title>
        <authorList>
            <person name="Kawai M."/>
            <person name="Futagami T."/>
            <person name="Toyoda A."/>
            <person name="Takaki Y."/>
            <person name="Nishi S."/>
            <person name="Hori S."/>
            <person name="Arai W."/>
            <person name="Tsubouchi T."/>
            <person name="Morono Y."/>
            <person name="Uchiyama I."/>
            <person name="Ito T."/>
            <person name="Fujiyama A."/>
            <person name="Inagaki F."/>
            <person name="Takami H."/>
        </authorList>
    </citation>
    <scope>NUCLEOTIDE SEQUENCE</scope>
    <source>
        <strain evidence="7">Expedition CK06-06</strain>
    </source>
</reference>
<keyword evidence="2 6" id="KW-0812">Transmembrane</keyword>
<feature type="transmembrane region" description="Helical" evidence="6">
    <location>
        <begin position="17"/>
        <end position="38"/>
    </location>
</feature>
<dbReference type="GO" id="GO:0016811">
    <property type="term" value="F:hydrolase activity, acting on carbon-nitrogen (but not peptide) bonds, in linear amides"/>
    <property type="evidence" value="ECO:0007669"/>
    <property type="project" value="InterPro"/>
</dbReference>
<name>X0WC52_9ZZZZ</name>
<evidence type="ECO:0000256" key="6">
    <source>
        <dbReference type="SAM" id="Phobius"/>
    </source>
</evidence>
<gene>
    <name evidence="7" type="ORF">S01H1_47340</name>
</gene>
<evidence type="ECO:0000256" key="1">
    <source>
        <dbReference type="ARBA" id="ARBA00004141"/>
    </source>
</evidence>
<dbReference type="AlphaFoldDB" id="X0WC52"/>
<dbReference type="GO" id="GO:0016020">
    <property type="term" value="C:membrane"/>
    <property type="evidence" value="ECO:0007669"/>
    <property type="project" value="UniProtKB-SubCell"/>
</dbReference>
<keyword evidence="5 6" id="KW-0472">Membrane</keyword>
<keyword evidence="4 6" id="KW-1133">Transmembrane helix</keyword>
<feature type="transmembrane region" description="Helical" evidence="6">
    <location>
        <begin position="50"/>
        <end position="69"/>
    </location>
</feature>
<organism evidence="7">
    <name type="scientific">marine sediment metagenome</name>
    <dbReference type="NCBI Taxonomy" id="412755"/>
    <lineage>
        <taxon>unclassified sequences</taxon>
        <taxon>metagenomes</taxon>
        <taxon>ecological metagenomes</taxon>
    </lineage>
</organism>
<proteinExistence type="predicted"/>
<evidence type="ECO:0000313" key="7">
    <source>
        <dbReference type="EMBL" id="GAG20792.1"/>
    </source>
</evidence>
<feature type="non-terminal residue" evidence="7">
    <location>
        <position position="70"/>
    </location>
</feature>
<evidence type="ECO:0000256" key="2">
    <source>
        <dbReference type="ARBA" id="ARBA00022692"/>
    </source>
</evidence>
<dbReference type="EMBL" id="BARS01030350">
    <property type="protein sequence ID" value="GAG20792.1"/>
    <property type="molecule type" value="Genomic_DNA"/>
</dbReference>
<keyword evidence="3" id="KW-0378">Hydrolase</keyword>